<dbReference type="PROSITE" id="PS50023">
    <property type="entry name" value="LIM_DOMAIN_2"/>
    <property type="match status" value="2"/>
</dbReference>
<dbReference type="GO" id="GO:0000977">
    <property type="term" value="F:RNA polymerase II transcription regulatory region sequence-specific DNA binding"/>
    <property type="evidence" value="ECO:0007669"/>
    <property type="project" value="TreeGrafter"/>
</dbReference>
<keyword evidence="2 10" id="KW-0479">Metal-binding</keyword>
<evidence type="ECO:0000256" key="9">
    <source>
        <dbReference type="PROSITE-ProRule" id="PRU00108"/>
    </source>
</evidence>
<dbReference type="InterPro" id="IPR050453">
    <property type="entry name" value="LIM_Homeobox_TF"/>
</dbReference>
<evidence type="ECO:0000256" key="2">
    <source>
        <dbReference type="ARBA" id="ARBA00022723"/>
    </source>
</evidence>
<comment type="subcellular location">
    <subcellularLocation>
        <location evidence="1 9 11">Nucleus</location>
    </subcellularLocation>
</comment>
<dbReference type="PROSITE" id="PS50071">
    <property type="entry name" value="HOMEOBOX_2"/>
    <property type="match status" value="1"/>
</dbReference>
<dbReference type="InterPro" id="IPR009057">
    <property type="entry name" value="Homeodomain-like_sf"/>
</dbReference>
<keyword evidence="4 10" id="KW-0862">Zinc</keyword>
<evidence type="ECO:0000256" key="8">
    <source>
        <dbReference type="ARBA" id="ARBA00023242"/>
    </source>
</evidence>
<name>A0A1I8IGI5_9PLAT</name>
<dbReference type="Pfam" id="PF00046">
    <property type="entry name" value="Homeodomain"/>
    <property type="match status" value="1"/>
</dbReference>
<evidence type="ECO:0000256" key="7">
    <source>
        <dbReference type="ARBA" id="ARBA00023155"/>
    </source>
</evidence>
<evidence type="ECO:0000259" key="13">
    <source>
        <dbReference type="PROSITE" id="PS50071"/>
    </source>
</evidence>
<keyword evidence="8 9" id="KW-0539">Nucleus</keyword>
<proteinExistence type="predicted"/>
<dbReference type="GO" id="GO:0030182">
    <property type="term" value="P:neuron differentiation"/>
    <property type="evidence" value="ECO:0007669"/>
    <property type="project" value="TreeGrafter"/>
</dbReference>
<feature type="domain" description="Homeobox" evidence="13">
    <location>
        <begin position="230"/>
        <end position="276"/>
    </location>
</feature>
<dbReference type="SUPFAM" id="SSF46689">
    <property type="entry name" value="Homeodomain-like"/>
    <property type="match status" value="1"/>
</dbReference>
<feature type="domain" description="LIM zinc-binding" evidence="12">
    <location>
        <begin position="23"/>
        <end position="84"/>
    </location>
</feature>
<evidence type="ECO:0000259" key="12">
    <source>
        <dbReference type="PROSITE" id="PS50023"/>
    </source>
</evidence>
<reference evidence="15" key="1">
    <citation type="submission" date="2016-11" db="UniProtKB">
        <authorList>
            <consortium name="WormBaseParasite"/>
        </authorList>
    </citation>
    <scope>IDENTIFICATION</scope>
</reference>
<dbReference type="Gene3D" id="1.10.10.60">
    <property type="entry name" value="Homeodomain-like"/>
    <property type="match status" value="1"/>
</dbReference>
<protein>
    <submittedName>
        <fullName evidence="15">LIM/homeobox protein Lhx9</fullName>
    </submittedName>
</protein>
<dbReference type="Gene3D" id="2.10.110.10">
    <property type="entry name" value="Cysteine Rich Protein"/>
    <property type="match status" value="2"/>
</dbReference>
<organism evidence="14 15">
    <name type="scientific">Macrostomum lignano</name>
    <dbReference type="NCBI Taxonomy" id="282301"/>
    <lineage>
        <taxon>Eukaryota</taxon>
        <taxon>Metazoa</taxon>
        <taxon>Spiralia</taxon>
        <taxon>Lophotrochozoa</taxon>
        <taxon>Platyhelminthes</taxon>
        <taxon>Rhabditophora</taxon>
        <taxon>Macrostomorpha</taxon>
        <taxon>Macrostomida</taxon>
        <taxon>Macrostomidae</taxon>
        <taxon>Macrostomum</taxon>
    </lineage>
</organism>
<accession>A0A1I8IGI5</accession>
<dbReference type="GO" id="GO:0005634">
    <property type="term" value="C:nucleus"/>
    <property type="evidence" value="ECO:0007669"/>
    <property type="project" value="UniProtKB-SubCell"/>
</dbReference>
<evidence type="ECO:0000256" key="3">
    <source>
        <dbReference type="ARBA" id="ARBA00022737"/>
    </source>
</evidence>
<dbReference type="PROSITE" id="PS00478">
    <property type="entry name" value="LIM_DOMAIN_1"/>
    <property type="match status" value="2"/>
</dbReference>
<dbReference type="InterPro" id="IPR001356">
    <property type="entry name" value="HD"/>
</dbReference>
<dbReference type="InterPro" id="IPR001781">
    <property type="entry name" value="Znf_LIM"/>
</dbReference>
<feature type="domain" description="LIM zinc-binding" evidence="12">
    <location>
        <begin position="99"/>
        <end position="161"/>
    </location>
</feature>
<dbReference type="SUPFAM" id="SSF57716">
    <property type="entry name" value="Glucocorticoid receptor-like (DNA-binding domain)"/>
    <property type="match status" value="3"/>
</dbReference>
<keyword evidence="7 9" id="KW-0371">Homeobox</keyword>
<evidence type="ECO:0000256" key="11">
    <source>
        <dbReference type="RuleBase" id="RU000682"/>
    </source>
</evidence>
<dbReference type="Proteomes" id="UP000095280">
    <property type="component" value="Unplaced"/>
</dbReference>
<evidence type="ECO:0000256" key="4">
    <source>
        <dbReference type="ARBA" id="ARBA00022833"/>
    </source>
</evidence>
<evidence type="ECO:0000256" key="1">
    <source>
        <dbReference type="ARBA" id="ARBA00004123"/>
    </source>
</evidence>
<dbReference type="PANTHER" id="PTHR24208">
    <property type="entry name" value="LIM/HOMEOBOX PROTEIN LHX"/>
    <property type="match status" value="1"/>
</dbReference>
<evidence type="ECO:0000313" key="14">
    <source>
        <dbReference type="Proteomes" id="UP000095280"/>
    </source>
</evidence>
<dbReference type="GO" id="GO:0046872">
    <property type="term" value="F:metal ion binding"/>
    <property type="evidence" value="ECO:0007669"/>
    <property type="project" value="UniProtKB-KW"/>
</dbReference>
<evidence type="ECO:0000313" key="15">
    <source>
        <dbReference type="WBParaSite" id="maker-uti_cns_0012615-snap-gene-0.3-mRNA-1"/>
    </source>
</evidence>
<dbReference type="WBParaSite" id="maker-uti_cns_0012615-snap-gene-0.3-mRNA-1">
    <property type="protein sequence ID" value="maker-uti_cns_0012615-snap-gene-0.3-mRNA-1"/>
    <property type="gene ID" value="maker-uti_cns_0012615-snap-gene-0.3"/>
</dbReference>
<dbReference type="PANTHER" id="PTHR24208:SF168">
    <property type="entry name" value="PROTEIN APTEROUS"/>
    <property type="match status" value="1"/>
</dbReference>
<evidence type="ECO:0000256" key="5">
    <source>
        <dbReference type="ARBA" id="ARBA00023038"/>
    </source>
</evidence>
<keyword evidence="14" id="KW-1185">Reference proteome</keyword>
<dbReference type="SMART" id="SM00132">
    <property type="entry name" value="LIM"/>
    <property type="match status" value="2"/>
</dbReference>
<keyword evidence="5 10" id="KW-0440">LIM domain</keyword>
<evidence type="ECO:0000256" key="10">
    <source>
        <dbReference type="PROSITE-ProRule" id="PRU00125"/>
    </source>
</evidence>
<evidence type="ECO:0000256" key="6">
    <source>
        <dbReference type="ARBA" id="ARBA00023125"/>
    </source>
</evidence>
<dbReference type="CDD" id="cd00086">
    <property type="entry name" value="homeodomain"/>
    <property type="match status" value="1"/>
</dbReference>
<dbReference type="Pfam" id="PF00412">
    <property type="entry name" value="LIM"/>
    <property type="match status" value="2"/>
</dbReference>
<dbReference type="GO" id="GO:0000981">
    <property type="term" value="F:DNA-binding transcription factor activity, RNA polymerase II-specific"/>
    <property type="evidence" value="ECO:0007669"/>
    <property type="project" value="TreeGrafter"/>
</dbReference>
<keyword evidence="3" id="KW-0677">Repeat</keyword>
<keyword evidence="6 9" id="KW-0238">DNA-binding</keyword>
<dbReference type="AlphaFoldDB" id="A0A1I8IGI5"/>
<sequence length="276" mass="30663">MLSLLSADECRTLQPDQQQPQQLFCSACGDSIRDRYFLQTGECVWHDDCLKCAACGQPLDKEARCYCRHGAAYCREDYVRMSLKQNCGLKQGTASSNAATCARCGQRIDTRELVMRVNSLVYHLSCFSCAACSRPLNTGDCFGLQDGMSQTQQFPGSALASSDTFILDTINSVGCFGGRGGGSCGSCRGSRFLQRDRAMQKGRPRRKRVEEYSVEDCDASQEDFSLSSPPRQKRMRTSFKHNQIRTMKAYFSLNHNPDAKDLKQLAEKTGLSKASP</sequence>